<protein>
    <recommendedName>
        <fullName evidence="8">Major facilitator superfamily (MFS) profile domain-containing protein</fullName>
    </recommendedName>
</protein>
<comment type="similarity">
    <text evidence="6">Belongs to the major facilitator superfamily. Phosphate:H(+) symporter (TC 2.A.1.9) family.</text>
</comment>
<feature type="transmembrane region" description="Helical" evidence="7">
    <location>
        <begin position="355"/>
        <end position="375"/>
    </location>
</feature>
<feature type="transmembrane region" description="Helical" evidence="7">
    <location>
        <begin position="78"/>
        <end position="100"/>
    </location>
</feature>
<feature type="transmembrane region" description="Helical" evidence="7">
    <location>
        <begin position="381"/>
        <end position="408"/>
    </location>
</feature>
<dbReference type="GO" id="GO:0022857">
    <property type="term" value="F:transmembrane transporter activity"/>
    <property type="evidence" value="ECO:0007669"/>
    <property type="project" value="InterPro"/>
</dbReference>
<evidence type="ECO:0000256" key="4">
    <source>
        <dbReference type="ARBA" id="ARBA00022989"/>
    </source>
</evidence>
<dbReference type="Gene3D" id="1.20.1250.20">
    <property type="entry name" value="MFS general substrate transporter like domains"/>
    <property type="match status" value="1"/>
</dbReference>
<feature type="transmembrane region" description="Helical" evidence="7">
    <location>
        <begin position="326"/>
        <end position="348"/>
    </location>
</feature>
<evidence type="ECO:0000256" key="7">
    <source>
        <dbReference type="SAM" id="Phobius"/>
    </source>
</evidence>
<evidence type="ECO:0000313" key="10">
    <source>
        <dbReference type="Proteomes" id="UP000298416"/>
    </source>
</evidence>
<dbReference type="GO" id="GO:0016020">
    <property type="term" value="C:membrane"/>
    <property type="evidence" value="ECO:0007669"/>
    <property type="project" value="UniProtKB-SubCell"/>
</dbReference>
<name>A0A8X8Y0F9_SALSN</name>
<comment type="caution">
    <text evidence="9">The sequence shown here is derived from an EMBL/GenBank/DDBJ whole genome shotgun (WGS) entry which is preliminary data.</text>
</comment>
<evidence type="ECO:0000259" key="8">
    <source>
        <dbReference type="PROSITE" id="PS50850"/>
    </source>
</evidence>
<dbReference type="AlphaFoldDB" id="A0A8X8Y0F9"/>
<feature type="transmembrane region" description="Helical" evidence="7">
    <location>
        <begin position="211"/>
        <end position="234"/>
    </location>
</feature>
<feature type="transmembrane region" description="Helical" evidence="7">
    <location>
        <begin position="40"/>
        <end position="66"/>
    </location>
</feature>
<evidence type="ECO:0000313" key="9">
    <source>
        <dbReference type="EMBL" id="KAG6421263.1"/>
    </source>
</evidence>
<evidence type="ECO:0000256" key="2">
    <source>
        <dbReference type="ARBA" id="ARBA00022448"/>
    </source>
</evidence>
<feature type="transmembrane region" description="Helical" evidence="7">
    <location>
        <begin position="455"/>
        <end position="478"/>
    </location>
</feature>
<evidence type="ECO:0000256" key="3">
    <source>
        <dbReference type="ARBA" id="ARBA00022692"/>
    </source>
</evidence>
<sequence length="502" mass="55231">MEEMPENAAPLIQKQGYNESCAACKIEHTRDSDEGIPFKLLILVWLITLASALPISSLFPFLYFMIRDLHIAEKEEDISYYAGYVGSSFMLGRALTSFLWGLIADKYGRKPVIMFGTFIVVIFNTFFGVSVNFWMAIITRFLLGSLCGTLGPLRAYASEICRKEHQALGMSVISTSWGIGLVIGPAVGGFLAQPAEKYPQIFSEKSIFGRFPYFLPCLVISAFALVASTLCLWLPETIHFHNKENIAQKIARESNAYESIESYKVEVSELKPTVSQKSLLRNWPLMSAILVYCVFQLHDMAYSEIFSLWAVSSRRLGGLHFDSADVGAVLSITGVGMLIFQLSVYTWIERILGPVMVSRIGSVITIPLLTTYPFLANLSGLILVLLLNFASMFKNVLSISITTGLLVLQNRAVTKEQRGAANGISMTAMSLCKAIGPAAGGSLLSYAQGRLDADFLPGVHLVFFVLNAVEFVGFIMTFHPFLVVPDDDVCSSSAGNRESLLS</sequence>
<evidence type="ECO:0000256" key="6">
    <source>
        <dbReference type="ARBA" id="ARBA00044504"/>
    </source>
</evidence>
<dbReference type="InterPro" id="IPR036259">
    <property type="entry name" value="MFS_trans_sf"/>
</dbReference>
<organism evidence="9">
    <name type="scientific">Salvia splendens</name>
    <name type="common">Scarlet sage</name>
    <dbReference type="NCBI Taxonomy" id="180675"/>
    <lineage>
        <taxon>Eukaryota</taxon>
        <taxon>Viridiplantae</taxon>
        <taxon>Streptophyta</taxon>
        <taxon>Embryophyta</taxon>
        <taxon>Tracheophyta</taxon>
        <taxon>Spermatophyta</taxon>
        <taxon>Magnoliopsida</taxon>
        <taxon>eudicotyledons</taxon>
        <taxon>Gunneridae</taxon>
        <taxon>Pentapetalae</taxon>
        <taxon>asterids</taxon>
        <taxon>lamiids</taxon>
        <taxon>Lamiales</taxon>
        <taxon>Lamiaceae</taxon>
        <taxon>Nepetoideae</taxon>
        <taxon>Mentheae</taxon>
        <taxon>Salviinae</taxon>
        <taxon>Salvia</taxon>
        <taxon>Salvia subgen. Calosphace</taxon>
        <taxon>core Calosphace</taxon>
    </lineage>
</organism>
<dbReference type="InterPro" id="IPR020846">
    <property type="entry name" value="MFS_dom"/>
</dbReference>
<accession>A0A8X8Y0F9</accession>
<dbReference type="InterPro" id="IPR011701">
    <property type="entry name" value="MFS"/>
</dbReference>
<dbReference type="Proteomes" id="UP000298416">
    <property type="component" value="Unassembled WGS sequence"/>
</dbReference>
<keyword evidence="3 7" id="KW-0812">Transmembrane</keyword>
<feature type="domain" description="Major facilitator superfamily (MFS) profile" evidence="8">
    <location>
        <begin position="40"/>
        <end position="485"/>
    </location>
</feature>
<keyword evidence="2" id="KW-0813">Transport</keyword>
<feature type="transmembrane region" description="Helical" evidence="7">
    <location>
        <begin position="285"/>
        <end position="306"/>
    </location>
</feature>
<feature type="transmembrane region" description="Helical" evidence="7">
    <location>
        <begin position="168"/>
        <end position="191"/>
    </location>
</feature>
<keyword evidence="5 7" id="KW-0472">Membrane</keyword>
<keyword evidence="4 7" id="KW-1133">Transmembrane helix</keyword>
<reference evidence="9" key="1">
    <citation type="submission" date="2018-01" db="EMBL/GenBank/DDBJ databases">
        <authorList>
            <person name="Mao J.F."/>
        </authorList>
    </citation>
    <scope>NUCLEOTIDE SEQUENCE</scope>
    <source>
        <strain evidence="9">Huo1</strain>
        <tissue evidence="9">Leaf</tissue>
    </source>
</reference>
<evidence type="ECO:0000256" key="5">
    <source>
        <dbReference type="ARBA" id="ARBA00023136"/>
    </source>
</evidence>
<dbReference type="CDD" id="cd17330">
    <property type="entry name" value="MFS_SLC46_TetA_like"/>
    <property type="match status" value="1"/>
</dbReference>
<dbReference type="OrthoDB" id="10262656at2759"/>
<reference evidence="9" key="2">
    <citation type="submission" date="2020-08" db="EMBL/GenBank/DDBJ databases">
        <title>Plant Genome Project.</title>
        <authorList>
            <person name="Zhang R.-G."/>
        </authorList>
    </citation>
    <scope>NUCLEOTIDE SEQUENCE</scope>
    <source>
        <strain evidence="9">Huo1</strain>
        <tissue evidence="9">Leaf</tissue>
    </source>
</reference>
<gene>
    <name evidence="9" type="ORF">SASPL_117813</name>
</gene>
<dbReference type="SUPFAM" id="SSF103473">
    <property type="entry name" value="MFS general substrate transporter"/>
    <property type="match status" value="1"/>
</dbReference>
<dbReference type="PROSITE" id="PS50850">
    <property type="entry name" value="MFS"/>
    <property type="match status" value="1"/>
</dbReference>
<proteinExistence type="inferred from homology"/>
<evidence type="ECO:0000256" key="1">
    <source>
        <dbReference type="ARBA" id="ARBA00004141"/>
    </source>
</evidence>
<comment type="subcellular location">
    <subcellularLocation>
        <location evidence="1">Membrane</location>
        <topology evidence="1">Multi-pass membrane protein</topology>
    </subcellularLocation>
</comment>
<dbReference type="PANTHER" id="PTHR23504:SF15">
    <property type="entry name" value="MAJOR FACILITATOR SUPERFAMILY (MFS) PROFILE DOMAIN-CONTAINING PROTEIN"/>
    <property type="match status" value="1"/>
</dbReference>
<feature type="transmembrane region" description="Helical" evidence="7">
    <location>
        <begin position="112"/>
        <end position="131"/>
    </location>
</feature>
<dbReference type="Pfam" id="PF07690">
    <property type="entry name" value="MFS_1"/>
    <property type="match status" value="1"/>
</dbReference>
<keyword evidence="10" id="KW-1185">Reference proteome</keyword>
<dbReference type="PANTHER" id="PTHR23504">
    <property type="entry name" value="MAJOR FACILITATOR SUPERFAMILY DOMAIN-CONTAINING PROTEIN 10"/>
    <property type="match status" value="1"/>
</dbReference>
<dbReference type="EMBL" id="PNBA02000006">
    <property type="protein sequence ID" value="KAG6421263.1"/>
    <property type="molecule type" value="Genomic_DNA"/>
</dbReference>